<dbReference type="PROSITE" id="PS50943">
    <property type="entry name" value="HTH_CROC1"/>
    <property type="match status" value="1"/>
</dbReference>
<evidence type="ECO:0000313" key="5">
    <source>
        <dbReference type="EMBL" id="TFZ40793.1"/>
    </source>
</evidence>
<keyword evidence="1" id="KW-0805">Transcription regulation</keyword>
<evidence type="ECO:0000256" key="3">
    <source>
        <dbReference type="ARBA" id="ARBA00023163"/>
    </source>
</evidence>
<name>A0A4Z0D7D0_9FIRM</name>
<dbReference type="OrthoDB" id="9803238at2"/>
<dbReference type="SUPFAM" id="SSF47413">
    <property type="entry name" value="lambda repressor-like DNA-binding domains"/>
    <property type="match status" value="1"/>
</dbReference>
<dbReference type="Gene3D" id="1.10.260.40">
    <property type="entry name" value="lambda repressor-like DNA-binding domains"/>
    <property type="match status" value="1"/>
</dbReference>
<evidence type="ECO:0000313" key="6">
    <source>
        <dbReference type="Proteomes" id="UP000298381"/>
    </source>
</evidence>
<dbReference type="InterPro" id="IPR050807">
    <property type="entry name" value="TransReg_Diox_bact_type"/>
</dbReference>
<evidence type="ECO:0000256" key="2">
    <source>
        <dbReference type="ARBA" id="ARBA00023125"/>
    </source>
</evidence>
<dbReference type="Pfam" id="PF01381">
    <property type="entry name" value="HTH_3"/>
    <property type="match status" value="1"/>
</dbReference>
<dbReference type="RefSeq" id="WP_135270819.1">
    <property type="nucleotide sequence ID" value="NZ_SRIB01000004.1"/>
</dbReference>
<dbReference type="PANTHER" id="PTHR46797">
    <property type="entry name" value="HTH-TYPE TRANSCRIPTIONAL REGULATOR"/>
    <property type="match status" value="1"/>
</dbReference>
<reference evidence="5 6" key="1">
    <citation type="submission" date="2019-03" db="EMBL/GenBank/DDBJ databases">
        <title>Draft genome sequence data and analysis of a Fermenting Bacterium, Soehngenia longevitae strain 1933PT, isolated from petroleum reservoir in Azerbaijan.</title>
        <authorList>
            <person name="Grouzdev D.S."/>
            <person name="Bidzhieva S.K."/>
            <person name="Sokolova D.S."/>
            <person name="Tourova T.P."/>
            <person name="Poltaraus A.B."/>
            <person name="Nazina T.N."/>
        </authorList>
    </citation>
    <scope>NUCLEOTIDE SEQUENCE [LARGE SCALE GENOMIC DNA]</scope>
    <source>
        <strain evidence="5 6">1933P</strain>
    </source>
</reference>
<accession>A0A4Z0D7D0</accession>
<dbReference type="EMBL" id="SRIB01000004">
    <property type="protein sequence ID" value="TFZ40793.1"/>
    <property type="molecule type" value="Genomic_DNA"/>
</dbReference>
<dbReference type="InterPro" id="IPR001387">
    <property type="entry name" value="Cro/C1-type_HTH"/>
</dbReference>
<organism evidence="5 6">
    <name type="scientific">Soehngenia longivitae</name>
    <dbReference type="NCBI Taxonomy" id="2562294"/>
    <lineage>
        <taxon>Bacteria</taxon>
        <taxon>Bacillati</taxon>
        <taxon>Bacillota</taxon>
        <taxon>Tissierellia</taxon>
        <taxon>Tissierellales</taxon>
        <taxon>Tissierellaceae</taxon>
        <taxon>Soehngenia</taxon>
    </lineage>
</organism>
<protein>
    <submittedName>
        <fullName evidence="5">XRE family transcriptional regulator</fullName>
    </submittedName>
</protein>
<dbReference type="GO" id="GO:0003700">
    <property type="term" value="F:DNA-binding transcription factor activity"/>
    <property type="evidence" value="ECO:0007669"/>
    <property type="project" value="TreeGrafter"/>
</dbReference>
<dbReference type="Proteomes" id="UP000298381">
    <property type="component" value="Unassembled WGS sequence"/>
</dbReference>
<dbReference type="AlphaFoldDB" id="A0A4Z0D7D0"/>
<dbReference type="PANTHER" id="PTHR46797:SF23">
    <property type="entry name" value="HTH-TYPE TRANSCRIPTIONAL REGULATOR SUTR"/>
    <property type="match status" value="1"/>
</dbReference>
<keyword evidence="3" id="KW-0804">Transcription</keyword>
<feature type="domain" description="HTH cro/C1-type" evidence="4">
    <location>
        <begin position="13"/>
        <end position="67"/>
    </location>
</feature>
<dbReference type="GO" id="GO:0005829">
    <property type="term" value="C:cytosol"/>
    <property type="evidence" value="ECO:0007669"/>
    <property type="project" value="TreeGrafter"/>
</dbReference>
<dbReference type="SMART" id="SM00530">
    <property type="entry name" value="HTH_XRE"/>
    <property type="match status" value="1"/>
</dbReference>
<keyword evidence="2" id="KW-0238">DNA-binding</keyword>
<dbReference type="GO" id="GO:0003677">
    <property type="term" value="F:DNA binding"/>
    <property type="evidence" value="ECO:0007669"/>
    <property type="project" value="UniProtKB-KW"/>
</dbReference>
<dbReference type="InterPro" id="IPR010982">
    <property type="entry name" value="Lambda_DNA-bd_dom_sf"/>
</dbReference>
<keyword evidence="6" id="KW-1185">Reference proteome</keyword>
<gene>
    <name evidence="5" type="ORF">E4100_04350</name>
</gene>
<evidence type="ECO:0000256" key="1">
    <source>
        <dbReference type="ARBA" id="ARBA00023015"/>
    </source>
</evidence>
<dbReference type="CDD" id="cd00093">
    <property type="entry name" value="HTH_XRE"/>
    <property type="match status" value="1"/>
</dbReference>
<sequence>MKTLSSKKLAETVKNLRESKGYTKEELGNLTNINRIMIGRIEREDFIPSIVQLEALSNVLGFDLTEMFVEKENEDSFVALRSESLSDSEKEGVEKLFAMMLSLRQQIKLRRSFENEKNHAK</sequence>
<evidence type="ECO:0000259" key="4">
    <source>
        <dbReference type="PROSITE" id="PS50943"/>
    </source>
</evidence>
<proteinExistence type="predicted"/>
<comment type="caution">
    <text evidence="5">The sequence shown here is derived from an EMBL/GenBank/DDBJ whole genome shotgun (WGS) entry which is preliminary data.</text>
</comment>